<dbReference type="PANTHER" id="PTHR11319">
    <property type="entry name" value="G PROTEIN-COUPLED RECEPTOR-RELATED"/>
    <property type="match status" value="1"/>
</dbReference>
<dbReference type="GO" id="GO:0005576">
    <property type="term" value="C:extracellular region"/>
    <property type="evidence" value="ECO:0007669"/>
    <property type="project" value="UniProtKB-SubCell"/>
</dbReference>
<dbReference type="InterPro" id="IPR003368">
    <property type="entry name" value="POMP_repeat"/>
</dbReference>
<name>A0A078AAU3_STYLE</name>
<dbReference type="PANTHER" id="PTHR11319:SF35">
    <property type="entry name" value="OUTER MEMBRANE PROTEIN PMPC-RELATED"/>
    <property type="match status" value="1"/>
</dbReference>
<evidence type="ECO:0000313" key="9">
    <source>
        <dbReference type="Proteomes" id="UP000039865"/>
    </source>
</evidence>
<reference evidence="8 9" key="1">
    <citation type="submission" date="2014-06" db="EMBL/GenBank/DDBJ databases">
        <authorList>
            <person name="Swart Estienne"/>
        </authorList>
    </citation>
    <scope>NUCLEOTIDE SEQUENCE [LARGE SCALE GENOMIC DNA]</scope>
    <source>
        <strain evidence="8 9">130c</strain>
    </source>
</reference>
<comment type="subcellular location">
    <subcellularLocation>
        <location evidence="1">Cell envelope</location>
    </subcellularLocation>
    <subcellularLocation>
        <location evidence="2">Cell outer membrane</location>
    </subcellularLocation>
    <subcellularLocation>
        <location evidence="3">Secreted</location>
    </subcellularLocation>
</comment>
<evidence type="ECO:0000256" key="2">
    <source>
        <dbReference type="ARBA" id="ARBA00004442"/>
    </source>
</evidence>
<proteinExistence type="predicted"/>
<accession>A0A078AAU3</accession>
<sequence>MSLVSALYKGGLIYINGGHNQIDVLFKDCVISNVATGIESNEESINNDTQYPGGGIIYLVAGMSNIAIENCSFSNVSAQEYGYGGIIYAATLIDLNINIKDSNITFTDAYKKGQIIYAKSFKQITAYFQNTNFTEHNVQINSLYELVQTLRSTERKRYSGFFMEIIKVPKFPITSISIKSVNNTYKNFFYAGLAGNNASGSIFHLGQNTYFEDINSTFQYFTAVEGGAFFCDQCTMNFTQSRINQGLASLGGFIYVSSNNATILMDNANVQQVYSTDSGSIIYYSQYFADRTVSYIGIKNSEFSETGAYFGGGLMALTCYNCTVDFDNCTFQKSGVAGLNQGKGSAYDGGFFYIGSVNYFNISNSKFFNLSMVPLVDKFFNFSKINDSATDYQTKYGSVIMYAEITNTAEFYFENNLITFIDINQDVLNILSNYSEVFKSNSYTTVKLNNTFTSLFRIDCSNAKYCKLVQNNGTFLSNFIGNKGAIFNMQNIELIDKNSNYKYNAAINGGIIYCQNCQVNFQYSKFLLNFAFSGAIGTFSDQSEVVFLNVMAYKLLTKYRGGAFDIILSTTSATSKTSFSILNSYFDDVGASSMGGVISMDNEYSTTISYVNLTNNLIQCREDFDKQDILSVMKSNTTHLAMNTIFISQVNLVKSSKNEMSKCVYNFNGGAFYLDRTTFVDTDSKFNQISSYSAGVIACNNCKMNLTNTQFTENIANEGGVITLDNGGILIGVYLIMSYNEAASSGGCIIARTNSYFQIKESQFLNNFANDSSSVIQALGTSTTNYLILQNSLISNNIAALNTFSIQYSILKVINCRFQENYAFSSSKNIFVGFSTLIIENSFFTQALKVYNLSTGFLERKTQIEQVQTDLTSGSFIQCLLKVHLNISGTIFNGGTSASGGAIYISGEKTISDQVVYSGGAIGCLDCYGFKLKSSLIQNLRSELGGCISLIQTRNSRKKYQYLIQNSTLQNCKSTLYEGGALSINNVELMSIENCLFKNNYSPTYGGAIYFSCDISSSNTCELKINNKTRFEYNKVGISGGSIFWEDIEPVFNFNDIVFNNNSAQIYGDNIGCFAQKISQITDQELSKQGISTSRILQSTTVQTQSEISQVRSGQTIPSFNLALVDKYGQIVKTDSSSKLTVRVDSTFTQNNQDALKYSPVIQGQSQFLSVNGTFKVKDIIFVATPGQSYKISFTSDGIDKCSQCSNKTEYVLVKQSSPGQCLSCPTDKAICLGGADIGPLPEYWRKNNKTDVFIKQVLAIKDIKASYAQIVGKDIVELAIMNAHCAQKKFLTILDCQQH</sequence>
<keyword evidence="4" id="KW-0964">Secreted</keyword>
<organism evidence="8 9">
    <name type="scientific">Stylonychia lemnae</name>
    <name type="common">Ciliate</name>
    <dbReference type="NCBI Taxonomy" id="5949"/>
    <lineage>
        <taxon>Eukaryota</taxon>
        <taxon>Sar</taxon>
        <taxon>Alveolata</taxon>
        <taxon>Ciliophora</taxon>
        <taxon>Intramacronucleata</taxon>
        <taxon>Spirotrichea</taxon>
        <taxon>Stichotrichia</taxon>
        <taxon>Sporadotrichida</taxon>
        <taxon>Oxytrichidae</taxon>
        <taxon>Stylonychinae</taxon>
        <taxon>Stylonychia</taxon>
    </lineage>
</organism>
<evidence type="ECO:0000256" key="3">
    <source>
        <dbReference type="ARBA" id="ARBA00004613"/>
    </source>
</evidence>
<keyword evidence="7" id="KW-0998">Cell outer membrane</keyword>
<evidence type="ECO:0000256" key="6">
    <source>
        <dbReference type="ARBA" id="ARBA00023136"/>
    </source>
</evidence>
<dbReference type="Proteomes" id="UP000039865">
    <property type="component" value="Unassembled WGS sequence"/>
</dbReference>
<dbReference type="EMBL" id="CCKQ01007935">
    <property type="protein sequence ID" value="CDW79375.1"/>
    <property type="molecule type" value="Genomic_DNA"/>
</dbReference>
<dbReference type="InParanoid" id="A0A078AAU3"/>
<evidence type="ECO:0000313" key="8">
    <source>
        <dbReference type="EMBL" id="CDW79375.1"/>
    </source>
</evidence>
<gene>
    <name evidence="8" type="primary">Contig17364.g18484</name>
    <name evidence="8" type="ORF">STYLEM_8362</name>
</gene>
<evidence type="ECO:0000256" key="5">
    <source>
        <dbReference type="ARBA" id="ARBA00022729"/>
    </source>
</evidence>
<evidence type="ECO:0000256" key="1">
    <source>
        <dbReference type="ARBA" id="ARBA00004196"/>
    </source>
</evidence>
<evidence type="ECO:0000256" key="7">
    <source>
        <dbReference type="ARBA" id="ARBA00023237"/>
    </source>
</evidence>
<dbReference type="NCBIfam" id="TIGR01376">
    <property type="entry name" value="POMP_repeat"/>
    <property type="match status" value="1"/>
</dbReference>
<dbReference type="OrthoDB" id="21116at2759"/>
<evidence type="ECO:0000256" key="4">
    <source>
        <dbReference type="ARBA" id="ARBA00022525"/>
    </source>
</evidence>
<keyword evidence="6" id="KW-0472">Membrane</keyword>
<keyword evidence="9" id="KW-1185">Reference proteome</keyword>
<protein>
    <submittedName>
        <fullName evidence="8">Uncharacterized protein</fullName>
    </submittedName>
</protein>
<keyword evidence="5" id="KW-0732">Signal</keyword>